<dbReference type="EMBL" id="JBHUIK010000007">
    <property type="protein sequence ID" value="MFD2216428.1"/>
    <property type="molecule type" value="Genomic_DNA"/>
</dbReference>
<reference evidence="2" key="1">
    <citation type="journal article" date="2019" name="Int. J. Syst. Evol. Microbiol.">
        <title>The Global Catalogue of Microorganisms (GCM) 10K type strain sequencing project: providing services to taxonomists for standard genome sequencing and annotation.</title>
        <authorList>
            <consortium name="The Broad Institute Genomics Platform"/>
            <consortium name="The Broad Institute Genome Sequencing Center for Infectious Disease"/>
            <person name="Wu L."/>
            <person name="Ma J."/>
        </authorList>
    </citation>
    <scope>NUCLEOTIDE SEQUENCE [LARGE SCALE GENOMIC DNA]</scope>
    <source>
        <strain evidence="2">CGMCC 1.15474</strain>
    </source>
</reference>
<accession>A0ABW5C626</accession>
<proteinExistence type="predicted"/>
<organism evidence="1 2">
    <name type="scientific">Metabacillus endolithicus</name>
    <dbReference type="NCBI Taxonomy" id="1535204"/>
    <lineage>
        <taxon>Bacteria</taxon>
        <taxon>Bacillati</taxon>
        <taxon>Bacillota</taxon>
        <taxon>Bacilli</taxon>
        <taxon>Bacillales</taxon>
        <taxon>Bacillaceae</taxon>
        <taxon>Metabacillus</taxon>
    </lineage>
</organism>
<sequence>MKLIGSKTEQNIREQLIKSYKYLLNDKSNKKLLSVIESTFPNMKSAYIIDWIPEQGEDIYTVLINTETITKIEISRVDTNVKPVIESISVTNFRKSLSKIRQIKLAVAIDLAKNN</sequence>
<comment type="caution">
    <text evidence="1">The sequence shown here is derived from an EMBL/GenBank/DDBJ whole genome shotgun (WGS) entry which is preliminary data.</text>
</comment>
<dbReference type="Proteomes" id="UP001597318">
    <property type="component" value="Unassembled WGS sequence"/>
</dbReference>
<name>A0ABW5C626_9BACI</name>
<gene>
    <name evidence="1" type="ORF">ACFSKK_22385</name>
</gene>
<evidence type="ECO:0000313" key="1">
    <source>
        <dbReference type="EMBL" id="MFD2216428.1"/>
    </source>
</evidence>
<protein>
    <submittedName>
        <fullName evidence="1">Uncharacterized protein</fullName>
    </submittedName>
</protein>
<evidence type="ECO:0000313" key="2">
    <source>
        <dbReference type="Proteomes" id="UP001597318"/>
    </source>
</evidence>
<dbReference type="RefSeq" id="WP_247347670.1">
    <property type="nucleotide sequence ID" value="NZ_CP095551.1"/>
</dbReference>
<keyword evidence="2" id="KW-1185">Reference proteome</keyword>